<reference evidence="3" key="1">
    <citation type="submission" date="2019-10" db="EMBL/GenBank/DDBJ databases">
        <title>The sequence and de novo assembly of the wild yak genome.</title>
        <authorList>
            <person name="Liu Y."/>
        </authorList>
    </citation>
    <scope>NUCLEOTIDE SEQUENCE [LARGE SCALE GENOMIC DNA]</scope>
    <source>
        <strain evidence="3">WY2019</strain>
    </source>
</reference>
<evidence type="ECO:0000313" key="3">
    <source>
        <dbReference type="EMBL" id="MXQ93637.1"/>
    </source>
</evidence>
<evidence type="ECO:0000313" key="4">
    <source>
        <dbReference type="Proteomes" id="UP000322234"/>
    </source>
</evidence>
<feature type="region of interest" description="Disordered" evidence="1">
    <location>
        <begin position="287"/>
        <end position="348"/>
    </location>
</feature>
<dbReference type="EMBL" id="VBQZ03000096">
    <property type="protein sequence ID" value="MXQ93637.1"/>
    <property type="molecule type" value="Genomic_DNA"/>
</dbReference>
<gene>
    <name evidence="3" type="ORF">E5288_WYG022307</name>
</gene>
<feature type="transmembrane region" description="Helical" evidence="2">
    <location>
        <begin position="15"/>
        <end position="38"/>
    </location>
</feature>
<comment type="caution">
    <text evidence="3">The sequence shown here is derived from an EMBL/GenBank/DDBJ whole genome shotgun (WGS) entry which is preliminary data.</text>
</comment>
<keyword evidence="2" id="KW-0472">Membrane</keyword>
<name>A0A6B0RXZ7_9CETA</name>
<keyword evidence="2" id="KW-0812">Transmembrane</keyword>
<dbReference type="AlphaFoldDB" id="A0A6B0RXZ7"/>
<protein>
    <submittedName>
        <fullName evidence="3">Uncharacterized protein</fullName>
    </submittedName>
</protein>
<evidence type="ECO:0000256" key="1">
    <source>
        <dbReference type="SAM" id="MobiDB-lite"/>
    </source>
</evidence>
<sequence length="406" mass="42403">MDPGVSLNQPVEVGAGIAIGACAGFWTLGILLFVILFLTNRGVPESKPDLISQLEQGREPWGSDLLGAQEAETAGNAGMDSTQGSLCKHVTARVKMTPAAEPPGGASGSFFRGEPPKAVCKAAALQEGRLGSLENFLIQERPSHGTFWTISKGEGAQKGGKWGPELFCSRETNAKGQAAHTCETCAKTFRYLSRLGVIAIVKFKLGSLDAKNMMESCQRSRRHGSETLDETGHINEETLMIVPNTVTVEVASHKCSFYPRKASSSCSSSVFRIFFGPAATPPSRACGLSGMRSLASSPTAPTPAPSGLGASSDRPRGGGADGNYISQATARPWTSCPSSSRGGPRGLHFPECRGRADLVLPTPPGPGAWLGTQPAPEAALRAGGQVGKKARGAVAWRSGSWTLGAP</sequence>
<keyword evidence="2" id="KW-1133">Transmembrane helix</keyword>
<accession>A0A6B0RXZ7</accession>
<evidence type="ECO:0000256" key="2">
    <source>
        <dbReference type="SAM" id="Phobius"/>
    </source>
</evidence>
<feature type="compositionally biased region" description="Low complexity" evidence="1">
    <location>
        <begin position="293"/>
        <end position="312"/>
    </location>
</feature>
<keyword evidence="4" id="KW-1185">Reference proteome</keyword>
<organism evidence="3 4">
    <name type="scientific">Bos mutus</name>
    <name type="common">wild yak</name>
    <dbReference type="NCBI Taxonomy" id="72004"/>
    <lineage>
        <taxon>Eukaryota</taxon>
        <taxon>Metazoa</taxon>
        <taxon>Chordata</taxon>
        <taxon>Craniata</taxon>
        <taxon>Vertebrata</taxon>
        <taxon>Euteleostomi</taxon>
        <taxon>Mammalia</taxon>
        <taxon>Eutheria</taxon>
        <taxon>Laurasiatheria</taxon>
        <taxon>Artiodactyla</taxon>
        <taxon>Ruminantia</taxon>
        <taxon>Pecora</taxon>
        <taxon>Bovidae</taxon>
        <taxon>Bovinae</taxon>
        <taxon>Bos</taxon>
    </lineage>
</organism>
<dbReference type="Proteomes" id="UP000322234">
    <property type="component" value="Unassembled WGS sequence"/>
</dbReference>
<proteinExistence type="predicted"/>